<dbReference type="SUPFAM" id="SSF54637">
    <property type="entry name" value="Thioesterase/thiol ester dehydrase-isomerase"/>
    <property type="match status" value="1"/>
</dbReference>
<dbReference type="Proteomes" id="UP001642501">
    <property type="component" value="Unassembled WGS sequence"/>
</dbReference>
<evidence type="ECO:0000313" key="2">
    <source>
        <dbReference type="Proteomes" id="UP001642501"/>
    </source>
</evidence>
<dbReference type="InterPro" id="IPR052741">
    <property type="entry name" value="Mitochondrial_HTD2"/>
</dbReference>
<gene>
    <name evidence="1" type="ORF">SEPCBS57363_005122</name>
</gene>
<reference evidence="1 2" key="1">
    <citation type="submission" date="2024-01" db="EMBL/GenBank/DDBJ databases">
        <authorList>
            <person name="Allen C."/>
            <person name="Tagirdzhanova G."/>
        </authorList>
    </citation>
    <scope>NUCLEOTIDE SEQUENCE [LARGE SCALE GENOMIC DNA]</scope>
    <source>
        <strain evidence="1 2">CBS 573.63</strain>
    </source>
</reference>
<dbReference type="EMBL" id="CAWUOM010000107">
    <property type="protein sequence ID" value="CAK7272423.1"/>
    <property type="molecule type" value="Genomic_DNA"/>
</dbReference>
<accession>A0ABP0DVT5</accession>
<dbReference type="PANTHER" id="PTHR28152:SF1">
    <property type="entry name" value="HYDROXYACYL-THIOESTER DEHYDRATASE TYPE 2, MITOCHONDRIAL"/>
    <property type="match status" value="1"/>
</dbReference>
<organism evidence="1 2">
    <name type="scientific">Sporothrix epigloea</name>
    <dbReference type="NCBI Taxonomy" id="1892477"/>
    <lineage>
        <taxon>Eukaryota</taxon>
        <taxon>Fungi</taxon>
        <taxon>Dikarya</taxon>
        <taxon>Ascomycota</taxon>
        <taxon>Pezizomycotina</taxon>
        <taxon>Sordariomycetes</taxon>
        <taxon>Sordariomycetidae</taxon>
        <taxon>Ophiostomatales</taxon>
        <taxon>Ophiostomataceae</taxon>
        <taxon>Sporothrix</taxon>
    </lineage>
</organism>
<evidence type="ECO:0000313" key="1">
    <source>
        <dbReference type="EMBL" id="CAK7272423.1"/>
    </source>
</evidence>
<name>A0ABP0DVT5_9PEZI</name>
<keyword evidence="2" id="KW-1185">Reference proteome</keyword>
<dbReference type="Gene3D" id="3.10.129.10">
    <property type="entry name" value="Hotdog Thioesterase"/>
    <property type="match status" value="1"/>
</dbReference>
<dbReference type="InterPro" id="IPR029069">
    <property type="entry name" value="HotDog_dom_sf"/>
</dbReference>
<comment type="caution">
    <text evidence="1">The sequence shown here is derived from an EMBL/GenBank/DDBJ whole genome shotgun (WGS) entry which is preliminary data.</text>
</comment>
<protein>
    <submittedName>
        <fullName evidence="1">Uncharacterized protein</fullName>
    </submittedName>
</protein>
<sequence>MLRPIPSRAVSRLRPLTGTCISAILASASGPGPSLAQVCRFKTSTSVKHIPVGTTVGYSKLTSQDLDEGFRREVEKSRAREPFDVEYLRETLARRPHRASYDYLTPGHSHLLNIALWDALPPEAGAGKNLKQPQEEASFSRFLMPSTSAPAGDSGNELPSGHHLVYFPLQRPISLLEPDGTDPAQSPGVPFVRRMWAGGALDFRKPQNLQLDGRRAVCVERLDAPNMVLRGSWGQEKIFVDVVRRYGAAVPNIDPSLCMTKPEQLLALENKGWEDADLEERRTLVFMRTKAAVPERKAMATAKTPGNGERIIKYYSFSFTPSSTLLFQFSALTYNAHAIHLDVNYCRNIEGHRDLLVHGPLTLVLMLSAIRSRNASTEIPPSRFIRKFEYRNIAPLYAGEELRVCVRYNGQQSAGDECIAKDISGRWDAWVENSRGSICARGTAVTHA</sequence>
<proteinExistence type="predicted"/>
<dbReference type="PANTHER" id="PTHR28152">
    <property type="entry name" value="HYDROXYACYL-THIOESTER DEHYDRATASE TYPE 2, MITOCHONDRIAL"/>
    <property type="match status" value="1"/>
</dbReference>